<proteinExistence type="predicted"/>
<dbReference type="SUPFAM" id="SSF109604">
    <property type="entry name" value="HD-domain/PDEase-like"/>
    <property type="match status" value="1"/>
</dbReference>
<dbReference type="Proteomes" id="UP000290092">
    <property type="component" value="Unassembled WGS sequence"/>
</dbReference>
<protein>
    <recommendedName>
        <fullName evidence="3">HD domain-containing protein</fullName>
    </recommendedName>
</protein>
<dbReference type="Gene3D" id="1.10.3210.10">
    <property type="entry name" value="Hypothetical protein af1432"/>
    <property type="match status" value="1"/>
</dbReference>
<organism evidence="1 2">
    <name type="scientific">Malaciobacter mytili LMG 24559</name>
    <dbReference type="NCBI Taxonomy" id="1032238"/>
    <lineage>
        <taxon>Bacteria</taxon>
        <taxon>Pseudomonadati</taxon>
        <taxon>Campylobacterota</taxon>
        <taxon>Epsilonproteobacteria</taxon>
        <taxon>Campylobacterales</taxon>
        <taxon>Arcobacteraceae</taxon>
        <taxon>Malaciobacter</taxon>
    </lineage>
</organism>
<comment type="caution">
    <text evidence="1">The sequence shown here is derived from an EMBL/GenBank/DDBJ whole genome shotgun (WGS) entry which is preliminary data.</text>
</comment>
<reference evidence="1 2" key="1">
    <citation type="submission" date="2017-09" db="EMBL/GenBank/DDBJ databases">
        <title>Genomics of the genus Arcobacter.</title>
        <authorList>
            <person name="Perez-Cataluna A."/>
            <person name="Figueras M.J."/>
            <person name="Salas-Masso N."/>
        </authorList>
    </citation>
    <scope>NUCLEOTIDE SEQUENCE [LARGE SCALE GENOMIC DNA]</scope>
    <source>
        <strain evidence="1 2">CECT 7386</strain>
    </source>
</reference>
<evidence type="ECO:0008006" key="3">
    <source>
        <dbReference type="Google" id="ProtNLM"/>
    </source>
</evidence>
<name>A0AAX2AJW3_9BACT</name>
<gene>
    <name evidence="1" type="ORF">CP985_03495</name>
</gene>
<sequence length="244" mass="28316">MSTTNEEVDLTDFYTNIGATYAAFESITENNQKIIGEILEPIKADNLSNEEEYILSFIKYRKDLFLKLLKMMDTLNFDKVESIQPGFNSFGNESKRYSILVDIDLKTHTLNVVLFTIDYLLQAEMAQDPFEIALLLSLLHDFGKSPIIANRFSEAIGEDHEKISAHFAKQFLSEYMKKNKNPYVTNDLTQLVYNTLYKNHSISKEDANGFLKILIHVDRKTRDDELLKYKQDKKFISKVEENEI</sequence>
<dbReference type="EMBL" id="NXID01000008">
    <property type="protein sequence ID" value="RXK16489.1"/>
    <property type="molecule type" value="Genomic_DNA"/>
</dbReference>
<dbReference type="KEGG" id="amyt:AMYT_a0125"/>
<evidence type="ECO:0000313" key="1">
    <source>
        <dbReference type="EMBL" id="RXK16489.1"/>
    </source>
</evidence>
<evidence type="ECO:0000313" key="2">
    <source>
        <dbReference type="Proteomes" id="UP000290092"/>
    </source>
</evidence>
<dbReference type="AlphaFoldDB" id="A0AAX2AJW3"/>
<keyword evidence="2" id="KW-1185">Reference proteome</keyword>
<dbReference type="RefSeq" id="WP_114843331.1">
    <property type="nucleotide sequence ID" value="NZ_CP031220.1"/>
</dbReference>
<accession>A0AAX2AJW3</accession>